<dbReference type="EMBL" id="FNKH01000002">
    <property type="protein sequence ID" value="SDQ85647.1"/>
    <property type="molecule type" value="Genomic_DNA"/>
</dbReference>
<proteinExistence type="inferred from homology"/>
<name>A0A1H1EA79_9MICC</name>
<keyword evidence="7 10" id="KW-0418">Kinase</keyword>
<accession>A0A1H1EA79</accession>
<dbReference type="RefSeq" id="WP_074701007.1">
    <property type="nucleotide sequence ID" value="NZ_CP018863.1"/>
</dbReference>
<feature type="binding site" evidence="10">
    <location>
        <begin position="17"/>
        <end position="24"/>
    </location>
    <ligand>
        <name>ATP</name>
        <dbReference type="ChEBI" id="CHEBI:30616"/>
    </ligand>
</feature>
<evidence type="ECO:0000256" key="10">
    <source>
        <dbReference type="HAMAP-Rule" id="MF_00165"/>
    </source>
</evidence>
<keyword evidence="4 10" id="KW-0808">Transferase</keyword>
<dbReference type="GO" id="GO:0004798">
    <property type="term" value="F:dTMP kinase activity"/>
    <property type="evidence" value="ECO:0007669"/>
    <property type="project" value="UniProtKB-UniRule"/>
</dbReference>
<protein>
    <recommendedName>
        <fullName evidence="3 10">Thymidylate kinase</fullName>
        <ecNumber evidence="2 10">2.7.4.9</ecNumber>
    </recommendedName>
    <alternativeName>
        <fullName evidence="10">dTMP kinase</fullName>
    </alternativeName>
</protein>
<dbReference type="GO" id="GO:0005524">
    <property type="term" value="F:ATP binding"/>
    <property type="evidence" value="ECO:0007669"/>
    <property type="project" value="UniProtKB-UniRule"/>
</dbReference>
<dbReference type="GO" id="GO:0005737">
    <property type="term" value="C:cytoplasm"/>
    <property type="evidence" value="ECO:0007669"/>
    <property type="project" value="TreeGrafter"/>
</dbReference>
<evidence type="ECO:0000256" key="1">
    <source>
        <dbReference type="ARBA" id="ARBA00009776"/>
    </source>
</evidence>
<evidence type="ECO:0000259" key="11">
    <source>
        <dbReference type="Pfam" id="PF02223"/>
    </source>
</evidence>
<feature type="domain" description="Thymidylate kinase-like" evidence="11">
    <location>
        <begin position="17"/>
        <end position="194"/>
    </location>
</feature>
<dbReference type="GO" id="GO:0006235">
    <property type="term" value="P:dTTP biosynthetic process"/>
    <property type="evidence" value="ECO:0007669"/>
    <property type="project" value="UniProtKB-UniRule"/>
</dbReference>
<dbReference type="PANTHER" id="PTHR10344">
    <property type="entry name" value="THYMIDYLATE KINASE"/>
    <property type="match status" value="1"/>
</dbReference>
<evidence type="ECO:0000256" key="3">
    <source>
        <dbReference type="ARBA" id="ARBA00017144"/>
    </source>
</evidence>
<evidence type="ECO:0000313" key="13">
    <source>
        <dbReference type="Proteomes" id="UP000181917"/>
    </source>
</evidence>
<comment type="catalytic activity">
    <reaction evidence="9 10">
        <text>dTMP + ATP = dTDP + ADP</text>
        <dbReference type="Rhea" id="RHEA:13517"/>
        <dbReference type="ChEBI" id="CHEBI:30616"/>
        <dbReference type="ChEBI" id="CHEBI:58369"/>
        <dbReference type="ChEBI" id="CHEBI:63528"/>
        <dbReference type="ChEBI" id="CHEBI:456216"/>
        <dbReference type="EC" id="2.7.4.9"/>
    </reaction>
</comment>
<comment type="similarity">
    <text evidence="1 10">Belongs to the thymidylate kinase family.</text>
</comment>
<keyword evidence="13" id="KW-1185">Reference proteome</keyword>
<evidence type="ECO:0000256" key="8">
    <source>
        <dbReference type="ARBA" id="ARBA00022840"/>
    </source>
</evidence>
<dbReference type="InterPro" id="IPR027417">
    <property type="entry name" value="P-loop_NTPase"/>
</dbReference>
<evidence type="ECO:0000256" key="7">
    <source>
        <dbReference type="ARBA" id="ARBA00022777"/>
    </source>
</evidence>
<organism evidence="12 13">
    <name type="scientific">Crystallibacter crystallopoietes</name>
    <dbReference type="NCBI Taxonomy" id="37928"/>
    <lineage>
        <taxon>Bacteria</taxon>
        <taxon>Bacillati</taxon>
        <taxon>Actinomycetota</taxon>
        <taxon>Actinomycetes</taxon>
        <taxon>Micrococcales</taxon>
        <taxon>Micrococcaceae</taxon>
        <taxon>Crystallibacter</taxon>
    </lineage>
</organism>
<dbReference type="Proteomes" id="UP000181917">
    <property type="component" value="Unassembled WGS sequence"/>
</dbReference>
<dbReference type="AlphaFoldDB" id="A0A1H1EA79"/>
<evidence type="ECO:0000313" key="12">
    <source>
        <dbReference type="EMBL" id="SDQ85647.1"/>
    </source>
</evidence>
<dbReference type="PANTHER" id="PTHR10344:SF4">
    <property type="entry name" value="UMP-CMP KINASE 2, MITOCHONDRIAL"/>
    <property type="match status" value="1"/>
</dbReference>
<dbReference type="Gene3D" id="3.40.50.300">
    <property type="entry name" value="P-loop containing nucleotide triphosphate hydrolases"/>
    <property type="match status" value="1"/>
</dbReference>
<dbReference type="GO" id="GO:0006233">
    <property type="term" value="P:dTDP biosynthetic process"/>
    <property type="evidence" value="ECO:0007669"/>
    <property type="project" value="InterPro"/>
</dbReference>
<dbReference type="SUPFAM" id="SSF52540">
    <property type="entry name" value="P-loop containing nucleoside triphosphate hydrolases"/>
    <property type="match status" value="1"/>
</dbReference>
<evidence type="ECO:0000256" key="9">
    <source>
        <dbReference type="ARBA" id="ARBA00048743"/>
    </source>
</evidence>
<reference evidence="12 13" key="1">
    <citation type="submission" date="2016-10" db="EMBL/GenBank/DDBJ databases">
        <authorList>
            <person name="de Groot N.N."/>
        </authorList>
    </citation>
    <scope>NUCLEOTIDE SEQUENCE [LARGE SCALE GENOMIC DNA]</scope>
    <source>
        <strain evidence="12 13">DSM 20117</strain>
    </source>
</reference>
<sequence length="213" mass="23171">MPARHHQSAPLRIALIGIDGAGKTTAARYLADQLTLGGAQVRLCRNPGGRRTLDTVARRFGSSAEKLLGARLLSHYETVVRAFALLGSLASKAPADVEIHDRYLYCQLAANAKRGVEPGLLLRLLRKFVPQPDFVLYFEISPARALERIQVRGTDTETLEDLRDLDTAYRSLADFGSFRLVQADGPVRDIHRQIEAICGPALAAGQEATAPAS</sequence>
<dbReference type="Pfam" id="PF02223">
    <property type="entry name" value="Thymidylate_kin"/>
    <property type="match status" value="1"/>
</dbReference>
<keyword evidence="6 10" id="KW-0547">Nucleotide-binding</keyword>
<dbReference type="CDD" id="cd01672">
    <property type="entry name" value="TMPK"/>
    <property type="match status" value="1"/>
</dbReference>
<keyword evidence="5 10" id="KW-0545">Nucleotide biosynthesis</keyword>
<dbReference type="HAMAP" id="MF_00165">
    <property type="entry name" value="Thymidylate_kinase"/>
    <property type="match status" value="1"/>
</dbReference>
<dbReference type="KEGG" id="acry:AC20117_03280"/>
<evidence type="ECO:0000256" key="4">
    <source>
        <dbReference type="ARBA" id="ARBA00022679"/>
    </source>
</evidence>
<evidence type="ECO:0000256" key="5">
    <source>
        <dbReference type="ARBA" id="ARBA00022727"/>
    </source>
</evidence>
<dbReference type="EC" id="2.7.4.9" evidence="2 10"/>
<evidence type="ECO:0000256" key="6">
    <source>
        <dbReference type="ARBA" id="ARBA00022741"/>
    </source>
</evidence>
<dbReference type="InterPro" id="IPR018094">
    <property type="entry name" value="Thymidylate_kinase"/>
</dbReference>
<dbReference type="GO" id="GO:0006227">
    <property type="term" value="P:dUDP biosynthetic process"/>
    <property type="evidence" value="ECO:0007669"/>
    <property type="project" value="TreeGrafter"/>
</dbReference>
<dbReference type="STRING" id="37928.SAMN04489742_2837"/>
<comment type="function">
    <text evidence="10">Phosphorylation of dTMP to form dTDP in both de novo and salvage pathways of dTTP synthesis.</text>
</comment>
<evidence type="ECO:0000256" key="2">
    <source>
        <dbReference type="ARBA" id="ARBA00012980"/>
    </source>
</evidence>
<gene>
    <name evidence="10" type="primary">tmk</name>
    <name evidence="12" type="ORF">SAMN04489742_2837</name>
</gene>
<dbReference type="InterPro" id="IPR039430">
    <property type="entry name" value="Thymidylate_kin-like_dom"/>
</dbReference>
<keyword evidence="8 10" id="KW-0067">ATP-binding</keyword>